<proteinExistence type="predicted"/>
<reference evidence="1 2" key="1">
    <citation type="journal article" date="2015" name="Genome Announc.">
        <title>Draft Genome Sequence and Gene Annotation of the Entomopathogenic Fungus Verticillium hemipterigenum.</title>
        <authorList>
            <person name="Horn F."/>
            <person name="Habel A."/>
            <person name="Scharf D.H."/>
            <person name="Dworschak J."/>
            <person name="Brakhage A.A."/>
            <person name="Guthke R."/>
            <person name="Hertweck C."/>
            <person name="Linde J."/>
        </authorList>
    </citation>
    <scope>NUCLEOTIDE SEQUENCE [LARGE SCALE GENOMIC DNA]</scope>
</reference>
<protein>
    <submittedName>
        <fullName evidence="1">Uncharacterized protein</fullName>
    </submittedName>
</protein>
<evidence type="ECO:0000313" key="1">
    <source>
        <dbReference type="EMBL" id="CEJ86979.1"/>
    </source>
</evidence>
<dbReference type="EMBL" id="CDHN01000002">
    <property type="protein sequence ID" value="CEJ86979.1"/>
    <property type="molecule type" value="Genomic_DNA"/>
</dbReference>
<name>A0A0A1TFW0_9HYPO</name>
<dbReference type="OrthoDB" id="2326446at2759"/>
<evidence type="ECO:0000313" key="2">
    <source>
        <dbReference type="Proteomes" id="UP000039046"/>
    </source>
</evidence>
<dbReference type="AlphaFoldDB" id="A0A0A1TFW0"/>
<sequence length="263" mass="29827">MTATTTNTTNGHDAGVVQRRSDECNIRLIAWDPTNEEHFERMVQQRLSCGWDSDAVGVWKKKLLDGNKFMYWVVLKDEYAERQTLLDAHDQLYPKERAPIKDTATVLGNSPLAPTHQSFVPIGHVAIDRYPERNEVFGIAMSTIWIKSLYISKAMQTSGLGIQTMRETERVACLPPLNASALALDTTLGVAQKSEAAMKAFYDDVGAPRPKKMRSNQEWYTKQGYTLMDVPETDSPHVFTHYMNEYGKGDFVLPTVWMYKAIQ</sequence>
<dbReference type="STRING" id="1531966.A0A0A1TFW0"/>
<keyword evidence="2" id="KW-1185">Reference proteome</keyword>
<accession>A0A0A1TFW0</accession>
<dbReference type="Proteomes" id="UP000039046">
    <property type="component" value="Unassembled WGS sequence"/>
</dbReference>
<dbReference type="HOGENOM" id="CLU_089360_0_0_1"/>
<organism evidence="1 2">
    <name type="scientific">[Torrubiella] hemipterigena</name>
    <dbReference type="NCBI Taxonomy" id="1531966"/>
    <lineage>
        <taxon>Eukaryota</taxon>
        <taxon>Fungi</taxon>
        <taxon>Dikarya</taxon>
        <taxon>Ascomycota</taxon>
        <taxon>Pezizomycotina</taxon>
        <taxon>Sordariomycetes</taxon>
        <taxon>Hypocreomycetidae</taxon>
        <taxon>Hypocreales</taxon>
        <taxon>Clavicipitaceae</taxon>
        <taxon>Clavicipitaceae incertae sedis</taxon>
        <taxon>'Torrubiella' clade</taxon>
    </lineage>
</organism>
<gene>
    <name evidence="1" type="ORF">VHEMI04265</name>
</gene>